<accession>A0A554NFH5</accession>
<dbReference type="InParanoid" id="A0A554NFH5"/>
<evidence type="ECO:0000313" key="1">
    <source>
        <dbReference type="EMBL" id="TSD16146.1"/>
    </source>
</evidence>
<gene>
    <name evidence="1" type="ORF">DP107_02955</name>
</gene>
<dbReference type="OrthoDB" id="229860at2157"/>
<protein>
    <submittedName>
        <fullName evidence="1">Uncharacterized protein</fullName>
    </submittedName>
</protein>
<proteinExistence type="predicted"/>
<organism evidence="1 2">
    <name type="scientific">Haloglomus irregulare</name>
    <dbReference type="NCBI Taxonomy" id="2234134"/>
    <lineage>
        <taxon>Archaea</taxon>
        <taxon>Methanobacteriati</taxon>
        <taxon>Methanobacteriota</taxon>
        <taxon>Stenosarchaea group</taxon>
        <taxon>Halobacteria</taxon>
        <taxon>Halobacteriales</taxon>
        <taxon>Natronomonadaceae</taxon>
        <taxon>Haloglomus</taxon>
    </lineage>
</organism>
<sequence length="74" mass="8555">MQDAYKELMFRSFKDAMDIVADYNEWAGDAFDEQVPVPPQAVPQVAMALYQSRIRERVGNGSLDFPEFDGRMYE</sequence>
<dbReference type="Proteomes" id="UP000319894">
    <property type="component" value="Unassembled WGS sequence"/>
</dbReference>
<name>A0A554NFH5_9EURY</name>
<keyword evidence="2" id="KW-1185">Reference proteome</keyword>
<dbReference type="AlphaFoldDB" id="A0A554NFH5"/>
<reference evidence="1 2" key="1">
    <citation type="submission" date="2018-06" db="EMBL/GenBank/DDBJ databases">
        <title>Natronomonas sp. F16-60 a new haloarchaeon isolated from a solar saltern of Isla Cristina, Huelva, Spain.</title>
        <authorList>
            <person name="Duran-Viseras A."/>
            <person name="Sanchez-Porro C."/>
            <person name="Ventosa A."/>
        </authorList>
    </citation>
    <scope>NUCLEOTIDE SEQUENCE [LARGE SCALE GENOMIC DNA]</scope>
    <source>
        <strain evidence="1 2">F16-60</strain>
    </source>
</reference>
<comment type="caution">
    <text evidence="1">The sequence shown here is derived from an EMBL/GenBank/DDBJ whole genome shotgun (WGS) entry which is preliminary data.</text>
</comment>
<evidence type="ECO:0000313" key="2">
    <source>
        <dbReference type="Proteomes" id="UP000319894"/>
    </source>
</evidence>
<dbReference type="RefSeq" id="WP_144260627.1">
    <property type="nucleotide sequence ID" value="NZ_QMDX01000001.1"/>
</dbReference>
<dbReference type="EMBL" id="QMDX01000001">
    <property type="protein sequence ID" value="TSD16146.1"/>
    <property type="molecule type" value="Genomic_DNA"/>
</dbReference>